<name>A0A2T4BQK8_TRILO</name>
<feature type="region of interest" description="Disordered" evidence="1">
    <location>
        <begin position="100"/>
        <end position="152"/>
    </location>
</feature>
<proteinExistence type="predicted"/>
<dbReference type="AlphaFoldDB" id="A0A2T4BQK8"/>
<reference evidence="2 3" key="1">
    <citation type="submission" date="2016-07" db="EMBL/GenBank/DDBJ databases">
        <title>Multiple horizontal gene transfer events from other fungi enriched the ability of initially mycotrophic Trichoderma (Ascomycota) to feed on dead plant biomass.</title>
        <authorList>
            <consortium name="DOE Joint Genome Institute"/>
            <person name="Aerts A."/>
            <person name="Atanasova L."/>
            <person name="Chenthamara K."/>
            <person name="Zhang J."/>
            <person name="Grujic M."/>
            <person name="Henrissat B."/>
            <person name="Kuo A."/>
            <person name="Salamov A."/>
            <person name="Lipzen A."/>
            <person name="Labutti K."/>
            <person name="Barry K."/>
            <person name="Miao Y."/>
            <person name="Rahimi M.J."/>
            <person name="Shen Q."/>
            <person name="Grigoriev I.V."/>
            <person name="Kubicek C.P."/>
            <person name="Druzhinina I.S."/>
        </authorList>
    </citation>
    <scope>NUCLEOTIDE SEQUENCE [LARGE SCALE GENOMIC DNA]</scope>
    <source>
        <strain evidence="2 3">ATCC 18648</strain>
    </source>
</reference>
<evidence type="ECO:0000256" key="1">
    <source>
        <dbReference type="SAM" id="MobiDB-lite"/>
    </source>
</evidence>
<evidence type="ECO:0000313" key="2">
    <source>
        <dbReference type="EMBL" id="PTB71601.1"/>
    </source>
</evidence>
<gene>
    <name evidence="2" type="ORF">M440DRAFT_212364</name>
</gene>
<dbReference type="EMBL" id="KZ679147">
    <property type="protein sequence ID" value="PTB71601.1"/>
    <property type="molecule type" value="Genomic_DNA"/>
</dbReference>
<evidence type="ECO:0000313" key="3">
    <source>
        <dbReference type="Proteomes" id="UP000240760"/>
    </source>
</evidence>
<protein>
    <submittedName>
        <fullName evidence="2">Uncharacterized protein</fullName>
    </submittedName>
</protein>
<organism evidence="2 3">
    <name type="scientific">Trichoderma longibrachiatum ATCC 18648</name>
    <dbReference type="NCBI Taxonomy" id="983965"/>
    <lineage>
        <taxon>Eukaryota</taxon>
        <taxon>Fungi</taxon>
        <taxon>Dikarya</taxon>
        <taxon>Ascomycota</taxon>
        <taxon>Pezizomycotina</taxon>
        <taxon>Sordariomycetes</taxon>
        <taxon>Hypocreomycetidae</taxon>
        <taxon>Hypocreales</taxon>
        <taxon>Hypocreaceae</taxon>
        <taxon>Trichoderma</taxon>
    </lineage>
</organism>
<feature type="compositionally biased region" description="Basic and acidic residues" evidence="1">
    <location>
        <begin position="136"/>
        <end position="152"/>
    </location>
</feature>
<feature type="region of interest" description="Disordered" evidence="1">
    <location>
        <begin position="46"/>
        <end position="82"/>
    </location>
</feature>
<sequence length="152" mass="16907">MAPNRHTTCRWLGGSGGGQRSCQWMVFLGPSFRAFRADAIGERSEARRGEAARRNAKSPWLSVAARASPPRPPGGRLWPSLQPGLCGRTGLIARDRIAAHESQRRVPFPMTTEGPRINVKDSDARRGHTSSWEMHGLARGERSKRRDDLRRG</sequence>
<keyword evidence="3" id="KW-1185">Reference proteome</keyword>
<dbReference type="Proteomes" id="UP000240760">
    <property type="component" value="Unassembled WGS sequence"/>
</dbReference>
<accession>A0A2T4BQK8</accession>